<dbReference type="AlphaFoldDB" id="A0A845DQD5"/>
<feature type="domain" description="Amidohydrolase-related" evidence="7">
    <location>
        <begin position="69"/>
        <end position="350"/>
    </location>
</feature>
<evidence type="ECO:0000256" key="2">
    <source>
        <dbReference type="ARBA" id="ARBA00012782"/>
    </source>
</evidence>
<dbReference type="NCBIfam" id="TIGR01178">
    <property type="entry name" value="ade"/>
    <property type="match status" value="1"/>
</dbReference>
<keyword evidence="3 6" id="KW-0378">Hydrolase</keyword>
<evidence type="ECO:0000256" key="6">
    <source>
        <dbReference type="HAMAP-Rule" id="MF_01518"/>
    </source>
</evidence>
<dbReference type="GO" id="GO:0006146">
    <property type="term" value="P:adenine catabolic process"/>
    <property type="evidence" value="ECO:0007669"/>
    <property type="project" value="InterPro"/>
</dbReference>
<comment type="catalytic activity">
    <reaction evidence="5 6">
        <text>adenine + H2O + H(+) = hypoxanthine + NH4(+)</text>
        <dbReference type="Rhea" id="RHEA:23688"/>
        <dbReference type="ChEBI" id="CHEBI:15377"/>
        <dbReference type="ChEBI" id="CHEBI:15378"/>
        <dbReference type="ChEBI" id="CHEBI:16708"/>
        <dbReference type="ChEBI" id="CHEBI:17368"/>
        <dbReference type="ChEBI" id="CHEBI:28938"/>
        <dbReference type="EC" id="3.5.4.2"/>
    </reaction>
</comment>
<keyword evidence="4 6" id="KW-0464">Manganese</keyword>
<evidence type="ECO:0000259" key="8">
    <source>
        <dbReference type="Pfam" id="PF13382"/>
    </source>
</evidence>
<comment type="similarity">
    <text evidence="1 6">Belongs to the metallo-dependent hydrolases superfamily. Adenine deaminase family.</text>
</comment>
<dbReference type="InterPro" id="IPR011059">
    <property type="entry name" value="Metal-dep_hydrolase_composite"/>
</dbReference>
<feature type="domain" description="Adenine deaminase C-terminal" evidence="8">
    <location>
        <begin position="407"/>
        <end position="573"/>
    </location>
</feature>
<dbReference type="Pfam" id="PF13382">
    <property type="entry name" value="Adenine_deam_C"/>
    <property type="match status" value="1"/>
</dbReference>
<comment type="caution">
    <text evidence="9">The sequence shown here is derived from an EMBL/GenBank/DDBJ whole genome shotgun (WGS) entry which is preliminary data.</text>
</comment>
<dbReference type="RefSeq" id="WP_160835212.1">
    <property type="nucleotide sequence ID" value="NZ_WMET01000001.1"/>
</dbReference>
<dbReference type="EMBL" id="WMET01000001">
    <property type="protein sequence ID" value="MYL18765.1"/>
    <property type="molecule type" value="Genomic_DNA"/>
</dbReference>
<name>A0A845DQD5_9BACI</name>
<evidence type="ECO:0000256" key="4">
    <source>
        <dbReference type="ARBA" id="ARBA00023211"/>
    </source>
</evidence>
<dbReference type="Pfam" id="PF01979">
    <property type="entry name" value="Amidohydro_1"/>
    <property type="match status" value="1"/>
</dbReference>
<proteinExistence type="inferred from homology"/>
<dbReference type="Gene3D" id="3.20.20.140">
    <property type="entry name" value="Metal-dependent hydrolases"/>
    <property type="match status" value="1"/>
</dbReference>
<dbReference type="InterPro" id="IPR006680">
    <property type="entry name" value="Amidohydro-rel"/>
</dbReference>
<gene>
    <name evidence="6 9" type="primary">ade</name>
    <name evidence="9" type="ORF">GLW04_02620</name>
</gene>
<dbReference type="PANTHER" id="PTHR11113">
    <property type="entry name" value="N-ACETYLGLUCOSAMINE-6-PHOSPHATE DEACETYLASE"/>
    <property type="match status" value="1"/>
</dbReference>
<reference evidence="9 10" key="1">
    <citation type="submission" date="2019-11" db="EMBL/GenBank/DDBJ databases">
        <title>Genome sequences of 17 halophilic strains isolated from different environments.</title>
        <authorList>
            <person name="Furrow R.E."/>
        </authorList>
    </citation>
    <scope>NUCLEOTIDE SEQUENCE [LARGE SCALE GENOMIC DNA]</scope>
    <source>
        <strain evidence="9 10">22511_23_Filter</strain>
    </source>
</reference>
<dbReference type="GO" id="GO:0000034">
    <property type="term" value="F:adenine deaminase activity"/>
    <property type="evidence" value="ECO:0007669"/>
    <property type="project" value="UniProtKB-UniRule"/>
</dbReference>
<dbReference type="HAMAP" id="MF_01518">
    <property type="entry name" value="Adenine_deamin"/>
    <property type="match status" value="1"/>
</dbReference>
<dbReference type="EC" id="3.5.4.2" evidence="2 6"/>
<comment type="cofactor">
    <cofactor evidence="6">
        <name>Mn(2+)</name>
        <dbReference type="ChEBI" id="CHEBI:29035"/>
    </cofactor>
</comment>
<dbReference type="InterPro" id="IPR026912">
    <property type="entry name" value="Adenine_deam_C"/>
</dbReference>
<dbReference type="SUPFAM" id="SSF51556">
    <property type="entry name" value="Metallo-dependent hydrolases"/>
    <property type="match status" value="1"/>
</dbReference>
<evidence type="ECO:0000259" key="7">
    <source>
        <dbReference type="Pfam" id="PF01979"/>
    </source>
</evidence>
<protein>
    <recommendedName>
        <fullName evidence="2 6">Adenine deaminase</fullName>
        <shortName evidence="6">Adenase</shortName>
        <shortName evidence="6">Adenine aminase</shortName>
        <ecNumber evidence="2 6">3.5.4.2</ecNumber>
    </recommendedName>
</protein>
<evidence type="ECO:0000313" key="10">
    <source>
        <dbReference type="Proteomes" id="UP000460949"/>
    </source>
</evidence>
<evidence type="ECO:0000256" key="1">
    <source>
        <dbReference type="ARBA" id="ARBA00006773"/>
    </source>
</evidence>
<dbReference type="PANTHER" id="PTHR11113:SF2">
    <property type="entry name" value="ADENINE DEAMINASE"/>
    <property type="match status" value="1"/>
</dbReference>
<sequence length="581" mass="62762">MDQHKEQLRKRIEVAAGKRPADMIIKNGQVIDVFNQRVVEKDIAIVDGLIVGLGSYDSAEEMVDAAGMYIAPGFIDGHVHIESSMVRPSEFAKVALSRGVTSVVTDPHEIANVCGKAGIQFMMDDAADSLLDVYFMLPSCVPAASLEQNGAHLMADDLEGFYHNKQVLGLAEVMDFPAVEAGSDDMMDKLLAAFYHNVPIDGHGAGFDERALNIYKAAGITTDHECNTGEEALERIERGMHVLIRQGSASKDLASIVPVVTDRNAHRFLFCTDDKGLDELMEEGSIDDNVRLSIEHGIDPVQAVQMATINAAECYGLKQKGAVAPGYEADLVFFEDLENIKVQTVYKSGVKVAGEGAYAADSREADPVVPAVCDTVHIPVMQEGSLDIPVYHQQGTVIEVVPNRLLSHKRREEVEVENGLFVPSPARDQSKLVVVERHQNTGDTGLGIVKGLKMNNGAIASTVAHDSHNLVAAGTSDKDILTAVHHLHDMGGGLAVVQNGKVLASVELEIAGLMSKQDAPALYDGLKKIDAALERVLKNDIDINPFLTLSFLTLPVIPELKLTTKGLFDTIQQKHIPVSSS</sequence>
<dbReference type="InterPro" id="IPR032466">
    <property type="entry name" value="Metal_Hydrolase"/>
</dbReference>
<dbReference type="CDD" id="cd01295">
    <property type="entry name" value="AdeC"/>
    <property type="match status" value="1"/>
</dbReference>
<accession>A0A845DQD5</accession>
<evidence type="ECO:0000256" key="5">
    <source>
        <dbReference type="ARBA" id="ARBA00047720"/>
    </source>
</evidence>
<dbReference type="Gene3D" id="2.30.40.10">
    <property type="entry name" value="Urease, subunit C, domain 1"/>
    <property type="match status" value="1"/>
</dbReference>
<dbReference type="SUPFAM" id="SSF51338">
    <property type="entry name" value="Composite domain of metallo-dependent hydrolases"/>
    <property type="match status" value="1"/>
</dbReference>
<dbReference type="InterPro" id="IPR006679">
    <property type="entry name" value="Adenine_deam"/>
</dbReference>
<evidence type="ECO:0000256" key="3">
    <source>
        <dbReference type="ARBA" id="ARBA00022801"/>
    </source>
</evidence>
<dbReference type="Proteomes" id="UP000460949">
    <property type="component" value="Unassembled WGS sequence"/>
</dbReference>
<evidence type="ECO:0000313" key="9">
    <source>
        <dbReference type="EMBL" id="MYL18765.1"/>
    </source>
</evidence>
<organism evidence="9 10">
    <name type="scientific">Halobacillus litoralis</name>
    <dbReference type="NCBI Taxonomy" id="45668"/>
    <lineage>
        <taxon>Bacteria</taxon>
        <taxon>Bacillati</taxon>
        <taxon>Bacillota</taxon>
        <taxon>Bacilli</taxon>
        <taxon>Bacillales</taxon>
        <taxon>Bacillaceae</taxon>
        <taxon>Halobacillus</taxon>
    </lineage>
</organism>